<name>A0ACB8Q455_9AGAM</name>
<accession>A0ACB8Q455</accession>
<keyword evidence="2" id="KW-1185">Reference proteome</keyword>
<organism evidence="1 2">
    <name type="scientific">Vararia minispora EC-137</name>
    <dbReference type="NCBI Taxonomy" id="1314806"/>
    <lineage>
        <taxon>Eukaryota</taxon>
        <taxon>Fungi</taxon>
        <taxon>Dikarya</taxon>
        <taxon>Basidiomycota</taxon>
        <taxon>Agaricomycotina</taxon>
        <taxon>Agaricomycetes</taxon>
        <taxon>Russulales</taxon>
        <taxon>Lachnocladiaceae</taxon>
        <taxon>Vararia</taxon>
    </lineage>
</organism>
<protein>
    <submittedName>
        <fullName evidence="1">Uncharacterized protein</fullName>
    </submittedName>
</protein>
<reference evidence="1" key="2">
    <citation type="journal article" date="2022" name="New Phytol.">
        <title>Evolutionary transition to the ectomycorrhizal habit in the genomes of a hyperdiverse lineage of mushroom-forming fungi.</title>
        <authorList>
            <person name="Looney B."/>
            <person name="Miyauchi S."/>
            <person name="Morin E."/>
            <person name="Drula E."/>
            <person name="Courty P.E."/>
            <person name="Kohler A."/>
            <person name="Kuo A."/>
            <person name="LaButti K."/>
            <person name="Pangilinan J."/>
            <person name="Lipzen A."/>
            <person name="Riley R."/>
            <person name="Andreopoulos W."/>
            <person name="He G."/>
            <person name="Johnson J."/>
            <person name="Nolan M."/>
            <person name="Tritt A."/>
            <person name="Barry K.W."/>
            <person name="Grigoriev I.V."/>
            <person name="Nagy L.G."/>
            <person name="Hibbett D."/>
            <person name="Henrissat B."/>
            <person name="Matheny P.B."/>
            <person name="Labbe J."/>
            <person name="Martin F.M."/>
        </authorList>
    </citation>
    <scope>NUCLEOTIDE SEQUENCE</scope>
    <source>
        <strain evidence="1">EC-137</strain>
    </source>
</reference>
<dbReference type="EMBL" id="MU274430">
    <property type="protein sequence ID" value="KAI0026536.1"/>
    <property type="molecule type" value="Genomic_DNA"/>
</dbReference>
<comment type="caution">
    <text evidence="1">The sequence shown here is derived from an EMBL/GenBank/DDBJ whole genome shotgun (WGS) entry which is preliminary data.</text>
</comment>
<proteinExistence type="predicted"/>
<sequence length="172" mass="19416">MEAEETALWDRLGSTQELVAAMFPSRLEANRAYASDLRRMTQDLARCVYNIVSDGTVPGGLRECRLHACRRKLAIIQQEHELLTLDEPQSRAVGEDGAFIALGRCIKERAFRTHFGRWSGVDLIGNKYNEREMADRDLYTADDTEHDSDASIARLFDLNAGYSEGDDDDDDI</sequence>
<evidence type="ECO:0000313" key="1">
    <source>
        <dbReference type="EMBL" id="KAI0026536.1"/>
    </source>
</evidence>
<gene>
    <name evidence="1" type="ORF">K488DRAFT_92375</name>
</gene>
<evidence type="ECO:0000313" key="2">
    <source>
        <dbReference type="Proteomes" id="UP000814128"/>
    </source>
</evidence>
<dbReference type="Proteomes" id="UP000814128">
    <property type="component" value="Unassembled WGS sequence"/>
</dbReference>
<reference evidence="1" key="1">
    <citation type="submission" date="2021-02" db="EMBL/GenBank/DDBJ databases">
        <authorList>
            <consortium name="DOE Joint Genome Institute"/>
            <person name="Ahrendt S."/>
            <person name="Looney B.P."/>
            <person name="Miyauchi S."/>
            <person name="Morin E."/>
            <person name="Drula E."/>
            <person name="Courty P.E."/>
            <person name="Chicoki N."/>
            <person name="Fauchery L."/>
            <person name="Kohler A."/>
            <person name="Kuo A."/>
            <person name="Labutti K."/>
            <person name="Pangilinan J."/>
            <person name="Lipzen A."/>
            <person name="Riley R."/>
            <person name="Andreopoulos W."/>
            <person name="He G."/>
            <person name="Johnson J."/>
            <person name="Barry K.W."/>
            <person name="Grigoriev I.V."/>
            <person name="Nagy L."/>
            <person name="Hibbett D."/>
            <person name="Henrissat B."/>
            <person name="Matheny P.B."/>
            <person name="Labbe J."/>
            <person name="Martin F."/>
        </authorList>
    </citation>
    <scope>NUCLEOTIDE SEQUENCE</scope>
    <source>
        <strain evidence="1">EC-137</strain>
    </source>
</reference>